<sequence>MSQDSAALSLLSLSIAASNAQPILLPDPGAANGSASRHPQAQSHHRRLSSTGRRRRLSDARDAAVRPSSAGLSMAALSLSSSASPPPPAVSMPASAPAKSSTPIPIAHAAAGRNKKRGVDHKCESCSKAHFVCVTHLCLVVPLSPTIPLLPAPIDNFPLIYPSTALPSFIPPQLRPLIPAAARLSSRLPLPCFPPIYFILFYIFILIPATHSTFLPLPPPPRISPDVQPPRLAFAPSSILPSLLPLSCLAPCPILALVPPSPFQIHYSLGVPSFLFTFKFPLFPPLRSLFGTSPSSIALWAPPS</sequence>
<dbReference type="AlphaFoldDB" id="A0AAD7GYX9"/>
<feature type="region of interest" description="Disordered" evidence="1">
    <location>
        <begin position="26"/>
        <end position="102"/>
    </location>
</feature>
<accession>A0AAD7GYX9</accession>
<feature type="compositionally biased region" description="Low complexity" evidence="1">
    <location>
        <begin position="65"/>
        <end position="83"/>
    </location>
</feature>
<reference evidence="3" key="1">
    <citation type="submission" date="2023-03" db="EMBL/GenBank/DDBJ databases">
        <title>Massive genome expansion in bonnet fungi (Mycena s.s.) driven by repeated elements and novel gene families across ecological guilds.</title>
        <authorList>
            <consortium name="Lawrence Berkeley National Laboratory"/>
            <person name="Harder C.B."/>
            <person name="Miyauchi S."/>
            <person name="Viragh M."/>
            <person name="Kuo A."/>
            <person name="Thoen E."/>
            <person name="Andreopoulos B."/>
            <person name="Lu D."/>
            <person name="Skrede I."/>
            <person name="Drula E."/>
            <person name="Henrissat B."/>
            <person name="Morin E."/>
            <person name="Kohler A."/>
            <person name="Barry K."/>
            <person name="LaButti K."/>
            <person name="Morin E."/>
            <person name="Salamov A."/>
            <person name="Lipzen A."/>
            <person name="Mereny Z."/>
            <person name="Hegedus B."/>
            <person name="Baldrian P."/>
            <person name="Stursova M."/>
            <person name="Weitz H."/>
            <person name="Taylor A."/>
            <person name="Grigoriev I.V."/>
            <person name="Nagy L.G."/>
            <person name="Martin F."/>
            <person name="Kauserud H."/>
        </authorList>
    </citation>
    <scope>NUCLEOTIDE SEQUENCE</scope>
    <source>
        <strain evidence="3">CBHHK067</strain>
    </source>
</reference>
<feature type="compositionally biased region" description="Polar residues" evidence="1">
    <location>
        <begin position="33"/>
        <end position="42"/>
    </location>
</feature>
<feature type="chain" id="PRO_5042244960" evidence="2">
    <location>
        <begin position="21"/>
        <end position="304"/>
    </location>
</feature>
<evidence type="ECO:0000256" key="1">
    <source>
        <dbReference type="SAM" id="MobiDB-lite"/>
    </source>
</evidence>
<dbReference type="EMBL" id="JARKIE010000004">
    <property type="protein sequence ID" value="KAJ7708347.1"/>
    <property type="molecule type" value="Genomic_DNA"/>
</dbReference>
<evidence type="ECO:0000313" key="3">
    <source>
        <dbReference type="EMBL" id="KAJ7708347.1"/>
    </source>
</evidence>
<dbReference type="Proteomes" id="UP001221757">
    <property type="component" value="Unassembled WGS sequence"/>
</dbReference>
<feature type="signal peptide" evidence="2">
    <location>
        <begin position="1"/>
        <end position="20"/>
    </location>
</feature>
<name>A0AAD7GYX9_MYCRO</name>
<comment type="caution">
    <text evidence="3">The sequence shown here is derived from an EMBL/GenBank/DDBJ whole genome shotgun (WGS) entry which is preliminary data.</text>
</comment>
<evidence type="ECO:0000256" key="2">
    <source>
        <dbReference type="SAM" id="SignalP"/>
    </source>
</evidence>
<feature type="compositionally biased region" description="Basic residues" evidence="1">
    <location>
        <begin position="43"/>
        <end position="56"/>
    </location>
</feature>
<protein>
    <submittedName>
        <fullName evidence="3">Uncharacterized protein</fullName>
    </submittedName>
</protein>
<feature type="compositionally biased region" description="Low complexity" evidence="1">
    <location>
        <begin position="91"/>
        <end position="102"/>
    </location>
</feature>
<organism evidence="3 4">
    <name type="scientific">Mycena rosella</name>
    <name type="common">Pink bonnet</name>
    <name type="synonym">Agaricus rosellus</name>
    <dbReference type="NCBI Taxonomy" id="1033263"/>
    <lineage>
        <taxon>Eukaryota</taxon>
        <taxon>Fungi</taxon>
        <taxon>Dikarya</taxon>
        <taxon>Basidiomycota</taxon>
        <taxon>Agaricomycotina</taxon>
        <taxon>Agaricomycetes</taxon>
        <taxon>Agaricomycetidae</taxon>
        <taxon>Agaricales</taxon>
        <taxon>Marasmiineae</taxon>
        <taxon>Mycenaceae</taxon>
        <taxon>Mycena</taxon>
    </lineage>
</organism>
<gene>
    <name evidence="3" type="ORF">B0H17DRAFT_454863</name>
</gene>
<evidence type="ECO:0000313" key="4">
    <source>
        <dbReference type="Proteomes" id="UP001221757"/>
    </source>
</evidence>
<keyword evidence="4" id="KW-1185">Reference proteome</keyword>
<keyword evidence="2" id="KW-0732">Signal</keyword>
<proteinExistence type="predicted"/>